<name>A0A484Z8F0_9ENTR</name>
<proteinExistence type="predicted"/>
<protein>
    <submittedName>
        <fullName evidence="1">Uncharacterized protein</fullName>
    </submittedName>
</protein>
<dbReference type="AlphaFoldDB" id="A0A484Z8F0"/>
<gene>
    <name evidence="1" type="ORF">NCTC12126_05971</name>
</gene>
<sequence length="207" mass="23132">MEMCPVYQGCVNFEGNKYYAVLLNGIEGRRVEVIPGDESGDLLYVFLNGCLFCVAVRVREPSAFPSRPMVKGRLEREIHQTIRSFERLRVATAGAGSHRTRQELVSVIRRLKRDLGKLANLLDDKPLSKGGLIMQKQTVNCLHSRARMEIQTHGGRVTGWHPKLPIVYAIAPLSGPLWPVVEVAEKLGGVIKTIRTSNIDGCTVIWR</sequence>
<accession>A0A484Z8F0</accession>
<dbReference type="EMBL" id="CAADIW010000075">
    <property type="protein sequence ID" value="VFS44660.1"/>
    <property type="molecule type" value="Genomic_DNA"/>
</dbReference>
<organism evidence="1 2">
    <name type="scientific">Enterobacter cancerogenus</name>
    <dbReference type="NCBI Taxonomy" id="69218"/>
    <lineage>
        <taxon>Bacteria</taxon>
        <taxon>Pseudomonadati</taxon>
        <taxon>Pseudomonadota</taxon>
        <taxon>Gammaproteobacteria</taxon>
        <taxon>Enterobacterales</taxon>
        <taxon>Enterobacteriaceae</taxon>
        <taxon>Enterobacter</taxon>
        <taxon>Enterobacter cloacae complex</taxon>
    </lineage>
</organism>
<evidence type="ECO:0000313" key="1">
    <source>
        <dbReference type="EMBL" id="VFS44660.1"/>
    </source>
</evidence>
<reference evidence="1 2" key="1">
    <citation type="submission" date="2019-03" db="EMBL/GenBank/DDBJ databases">
        <authorList>
            <consortium name="Pathogen Informatics"/>
        </authorList>
    </citation>
    <scope>NUCLEOTIDE SEQUENCE [LARGE SCALE GENOMIC DNA]</scope>
    <source>
        <strain evidence="1 2">NCTC12126</strain>
    </source>
</reference>
<evidence type="ECO:0000313" key="2">
    <source>
        <dbReference type="Proteomes" id="UP000351155"/>
    </source>
</evidence>
<dbReference type="Proteomes" id="UP000351155">
    <property type="component" value="Unassembled WGS sequence"/>
</dbReference>